<gene>
    <name evidence="2" type="ORF">TNIN_244411</name>
</gene>
<comment type="caution">
    <text evidence="2">The sequence shown here is derived from an EMBL/GenBank/DDBJ whole genome shotgun (WGS) entry which is preliminary data.</text>
</comment>
<dbReference type="AlphaFoldDB" id="A0A8X6WRC8"/>
<evidence type="ECO:0000313" key="2">
    <source>
        <dbReference type="EMBL" id="GFY38366.1"/>
    </source>
</evidence>
<dbReference type="Proteomes" id="UP000886998">
    <property type="component" value="Unassembled WGS sequence"/>
</dbReference>
<keyword evidence="3" id="KW-1185">Reference proteome</keyword>
<organism evidence="2 3">
    <name type="scientific">Trichonephila inaurata madagascariensis</name>
    <dbReference type="NCBI Taxonomy" id="2747483"/>
    <lineage>
        <taxon>Eukaryota</taxon>
        <taxon>Metazoa</taxon>
        <taxon>Ecdysozoa</taxon>
        <taxon>Arthropoda</taxon>
        <taxon>Chelicerata</taxon>
        <taxon>Arachnida</taxon>
        <taxon>Araneae</taxon>
        <taxon>Araneomorphae</taxon>
        <taxon>Entelegynae</taxon>
        <taxon>Araneoidea</taxon>
        <taxon>Nephilidae</taxon>
        <taxon>Trichonephila</taxon>
        <taxon>Trichonephila inaurata</taxon>
    </lineage>
</organism>
<dbReference type="EMBL" id="BMAV01000807">
    <property type="protein sequence ID" value="GFY38366.1"/>
    <property type="molecule type" value="Genomic_DNA"/>
</dbReference>
<proteinExistence type="predicted"/>
<sequence length="104" mass="11959">MLDSRFLKNLFRLNERLVNKRNDRILYAKSYKPPAQGEGGSKATKTSTKPNPCGISIKSWKGKFLKYSPECKTSKPKSKFNFYPKDELTDIKEKASRSSMTTFQ</sequence>
<feature type="region of interest" description="Disordered" evidence="1">
    <location>
        <begin position="30"/>
        <end position="52"/>
    </location>
</feature>
<evidence type="ECO:0000256" key="1">
    <source>
        <dbReference type="SAM" id="MobiDB-lite"/>
    </source>
</evidence>
<accession>A0A8X6WRC8</accession>
<protein>
    <submittedName>
        <fullName evidence="2">Uncharacterized protein</fullName>
    </submittedName>
</protein>
<reference evidence="2" key="1">
    <citation type="submission" date="2020-08" db="EMBL/GenBank/DDBJ databases">
        <title>Multicomponent nature underlies the extraordinary mechanical properties of spider dragline silk.</title>
        <authorList>
            <person name="Kono N."/>
            <person name="Nakamura H."/>
            <person name="Mori M."/>
            <person name="Yoshida Y."/>
            <person name="Ohtoshi R."/>
            <person name="Malay A.D."/>
            <person name="Moran D.A.P."/>
            <person name="Tomita M."/>
            <person name="Numata K."/>
            <person name="Arakawa K."/>
        </authorList>
    </citation>
    <scope>NUCLEOTIDE SEQUENCE</scope>
</reference>
<evidence type="ECO:0000313" key="3">
    <source>
        <dbReference type="Proteomes" id="UP000886998"/>
    </source>
</evidence>
<name>A0A8X6WRC8_9ARAC</name>